<dbReference type="InterPro" id="IPR000719">
    <property type="entry name" value="Prot_kinase_dom"/>
</dbReference>
<dbReference type="STRING" id="429701.A0A2G9HAS2"/>
<keyword evidence="5" id="KW-1185">Reference proteome</keyword>
<comment type="caution">
    <text evidence="4">The sequence shown here is derived from an EMBL/GenBank/DDBJ whole genome shotgun (WGS) entry which is preliminary data.</text>
</comment>
<dbReference type="PROSITE" id="PS50011">
    <property type="entry name" value="PROTEIN_KINASE_DOM"/>
    <property type="match status" value="1"/>
</dbReference>
<dbReference type="Gene3D" id="3.30.200.20">
    <property type="entry name" value="Phosphorylase Kinase, domain 1"/>
    <property type="match status" value="1"/>
</dbReference>
<dbReference type="GO" id="GO:0004674">
    <property type="term" value="F:protein serine/threonine kinase activity"/>
    <property type="evidence" value="ECO:0007669"/>
    <property type="project" value="UniProtKB-KW"/>
</dbReference>
<dbReference type="AlphaFoldDB" id="A0A2G9HAS2"/>
<evidence type="ECO:0000256" key="2">
    <source>
        <dbReference type="ARBA" id="ARBA00022475"/>
    </source>
</evidence>
<dbReference type="InterPro" id="IPR011009">
    <property type="entry name" value="Kinase-like_dom_sf"/>
</dbReference>
<keyword evidence="2" id="KW-1003">Cell membrane</keyword>
<evidence type="ECO:0000256" key="1">
    <source>
        <dbReference type="ARBA" id="ARBA00004236"/>
    </source>
</evidence>
<comment type="subcellular location">
    <subcellularLocation>
        <location evidence="1">Cell membrane</location>
    </subcellularLocation>
</comment>
<evidence type="ECO:0000313" key="5">
    <source>
        <dbReference type="Proteomes" id="UP000231279"/>
    </source>
</evidence>
<dbReference type="PIRSF" id="PIRSF000654">
    <property type="entry name" value="Integrin-linked_kinase"/>
    <property type="match status" value="1"/>
</dbReference>
<evidence type="ECO:0000313" key="4">
    <source>
        <dbReference type="EMBL" id="PIN14608.1"/>
    </source>
</evidence>
<dbReference type="OrthoDB" id="903870at2759"/>
<dbReference type="GO" id="GO:0005886">
    <property type="term" value="C:plasma membrane"/>
    <property type="evidence" value="ECO:0007669"/>
    <property type="project" value="UniProtKB-SubCell"/>
</dbReference>
<dbReference type="Proteomes" id="UP000231279">
    <property type="component" value="Unassembled WGS sequence"/>
</dbReference>
<dbReference type="Pfam" id="PF07714">
    <property type="entry name" value="PK_Tyr_Ser-Thr"/>
    <property type="match status" value="1"/>
</dbReference>
<reference evidence="5" key="1">
    <citation type="journal article" date="2018" name="Gigascience">
        <title>Genome assembly of the Pink Ipe (Handroanthus impetiginosus, Bignoniaceae), a highly valued, ecologically keystone Neotropical timber forest tree.</title>
        <authorList>
            <person name="Silva-Junior O.B."/>
            <person name="Grattapaglia D."/>
            <person name="Novaes E."/>
            <person name="Collevatti R.G."/>
        </authorList>
    </citation>
    <scope>NUCLEOTIDE SEQUENCE [LARGE SCALE GENOMIC DNA]</scope>
    <source>
        <strain evidence="5">cv. UFG-1</strain>
    </source>
</reference>
<keyword evidence="4" id="KW-0418">Kinase</keyword>
<organism evidence="4 5">
    <name type="scientific">Handroanthus impetiginosus</name>
    <dbReference type="NCBI Taxonomy" id="429701"/>
    <lineage>
        <taxon>Eukaryota</taxon>
        <taxon>Viridiplantae</taxon>
        <taxon>Streptophyta</taxon>
        <taxon>Embryophyta</taxon>
        <taxon>Tracheophyta</taxon>
        <taxon>Spermatophyta</taxon>
        <taxon>Magnoliopsida</taxon>
        <taxon>eudicotyledons</taxon>
        <taxon>Gunneridae</taxon>
        <taxon>Pentapetalae</taxon>
        <taxon>asterids</taxon>
        <taxon>lamiids</taxon>
        <taxon>Lamiales</taxon>
        <taxon>Bignoniaceae</taxon>
        <taxon>Crescentiina</taxon>
        <taxon>Tabebuia alliance</taxon>
        <taxon>Handroanthus</taxon>
    </lineage>
</organism>
<keyword evidence="2" id="KW-0472">Membrane</keyword>
<protein>
    <submittedName>
        <fullName evidence="4">Serine/threonine protein kinase</fullName>
        <ecNumber evidence="4">2.7.11.1</ecNumber>
    </submittedName>
</protein>
<dbReference type="GO" id="GO:0005524">
    <property type="term" value="F:ATP binding"/>
    <property type="evidence" value="ECO:0007669"/>
    <property type="project" value="InterPro"/>
</dbReference>
<dbReference type="EMBL" id="NKXS01002248">
    <property type="protein sequence ID" value="PIN14608.1"/>
    <property type="molecule type" value="Genomic_DNA"/>
</dbReference>
<accession>A0A2G9HAS2</accession>
<sequence length="310" mass="35289">MRAPSSTNSISYCEAQCIEFEEIKKATRYSRRDWIVGEGRIGPVYKGWIDEHTLTASKPGYGTAVAIKKREADGQRRREKWMKEIHYLSRLHHPNLVRLIGYCDKTENLILVYEFMPKGSLDNHLFARGHQSIPWETRIKVAIGAARALSFLHDRKTQVIHRGFKSEDVLLDGEFNAKLSDFSLARDGPTGDTSTLIMGTYGYAAPEYIATGYLTAKCDVYGFGVVLLELLSGRRAVDMNRAREEQKLVEWANPYLGDKRKLLRIMDAKLKGQYTREAAYSVATLASRCLRLKPKQRPRMAEVLVALEQL</sequence>
<proteinExistence type="predicted"/>
<gene>
    <name evidence="4" type="ORF">CDL12_12767</name>
</gene>
<name>A0A2G9HAS2_9LAMI</name>
<keyword evidence="4" id="KW-0723">Serine/threonine-protein kinase</keyword>
<dbReference type="FunFam" id="1.10.510.10:FF:000095">
    <property type="entry name" value="protein STRUBBELIG-RECEPTOR FAMILY 8"/>
    <property type="match status" value="1"/>
</dbReference>
<dbReference type="EC" id="2.7.11.1" evidence="4"/>
<keyword evidence="4" id="KW-0808">Transferase</keyword>
<dbReference type="PANTHER" id="PTHR45621">
    <property type="entry name" value="OS01G0588500 PROTEIN-RELATED"/>
    <property type="match status" value="1"/>
</dbReference>
<evidence type="ECO:0000259" key="3">
    <source>
        <dbReference type="PROSITE" id="PS50011"/>
    </source>
</evidence>
<dbReference type="SUPFAM" id="SSF56112">
    <property type="entry name" value="Protein kinase-like (PK-like)"/>
    <property type="match status" value="1"/>
</dbReference>
<dbReference type="Gene3D" id="1.10.510.10">
    <property type="entry name" value="Transferase(Phosphotransferase) domain 1"/>
    <property type="match status" value="1"/>
</dbReference>
<dbReference type="InterPro" id="IPR050823">
    <property type="entry name" value="Plant_Ser_Thr_Prot_Kinase"/>
</dbReference>
<dbReference type="InterPro" id="IPR001245">
    <property type="entry name" value="Ser-Thr/Tyr_kinase_cat_dom"/>
</dbReference>
<feature type="domain" description="Protein kinase" evidence="3">
    <location>
        <begin position="30"/>
        <end position="310"/>
    </location>
</feature>